<keyword evidence="7" id="KW-1185">Reference proteome</keyword>
<dbReference type="InterPro" id="IPR036779">
    <property type="entry name" value="LysM_dom_sf"/>
</dbReference>
<feature type="transmembrane region" description="Helical" evidence="3">
    <location>
        <begin position="500"/>
        <end position="519"/>
    </location>
</feature>
<feature type="compositionally biased region" description="Pro residues" evidence="2">
    <location>
        <begin position="467"/>
        <end position="479"/>
    </location>
</feature>
<dbReference type="InterPro" id="IPR038440">
    <property type="entry name" value="FimV_C_sf"/>
</dbReference>
<sequence length="967" mass="101931">MVRVRKLVLAIAAATSLTSGMTYALGLGEVTLKSALNQPLQAEIELLDVKGLETDEVRPKLASPEDFAKAGVDRQFFLTDLKFTPALNANGKNVIRVTSSKPVREPYLNFMVEVLWPSGRLLREYTLLLDPPLYSPETAAAVAPQLPVARPATRPPVATAPRPAPAPAPSAAPATAPRPSAPAASAPRVASSEYRTTSRDTLWEVAQQVRSGGTVHQAMLAIQDLNPDAFLDGNINRMKSGQVLRLPTDEQIRSRSQSEALAQVAAQNAAWRSGRRAAPGARQLDATRRAEAGAAPAQSERSDNLRLVAPEAGSATSGSDAGGTGGGNSKALVDKLAVTQESLDSSRRESAELKSRVDDLQSQLDKLQRLIQLKDSQLAKLQASVAEQGQAPATPAAPATASPAPAVPTPAPAAPTENQPAGAQPSAAAGEPDATENAAGAPATAPEAAPAEPAAPVEPQAEQAPAPVEPTPEPAPAQPLPAADEPDEGILGSLLANPTMLALLGGGALLLLLIALLILSRRNAAKETVQQNNVIIGGDDAANKFDSDMGLGAGSFDALDDDPQVELSTPVSERVTPQTGDPLGEADIYIAYGRFNQAAELLQGAINDEPQRADLRLKLMEVYAELGDREGFVRQENELREMGGSSSDIDSLKLRYPAMSALAAAALASAAAAASRDDERDEFNLDDLAIQEPAPSAALDDDAFDLDDLDLDFDTDTSPAAKTEPADDLGDLSLDDDLQFASTSSPAAEPDLDFDLDLDLDLDKDEGASSPDLTDELADFNLDLDAQEADEKPLSADDDFLFNLEDEPVVTSETGTLDEPSFELPQEPVVDPRSSVDAPLADFDLSLDDDEPVKDDFAAQLDRVAAQLDQMNDEAQPPVVPEPVVDEPFDDPFADAPMTADTLAGPSDEDDFDFLSGTDETATKLDLARAYIDMGDSEGARDILDEVLAEGDSAQQQEAREMISRLV</sequence>
<organism evidence="6 7">
    <name type="scientific">Pseudomonas kuykendallii</name>
    <dbReference type="NCBI Taxonomy" id="1007099"/>
    <lineage>
        <taxon>Bacteria</taxon>
        <taxon>Pseudomonadati</taxon>
        <taxon>Pseudomonadota</taxon>
        <taxon>Gammaproteobacteria</taxon>
        <taxon>Pseudomonadales</taxon>
        <taxon>Pseudomonadaceae</taxon>
        <taxon>Pseudomonas</taxon>
    </lineage>
</organism>
<evidence type="ECO:0000256" key="4">
    <source>
        <dbReference type="SAM" id="SignalP"/>
    </source>
</evidence>
<feature type="region of interest" description="Disordered" evidence="2">
    <location>
        <begin position="311"/>
        <end position="330"/>
    </location>
</feature>
<feature type="compositionally biased region" description="Low complexity" evidence="2">
    <location>
        <begin position="152"/>
        <end position="161"/>
    </location>
</feature>
<keyword evidence="3" id="KW-0812">Transmembrane</keyword>
<dbReference type="Pfam" id="PF25800">
    <property type="entry name" value="FimV_N"/>
    <property type="match status" value="1"/>
</dbReference>
<name>A0A1H3CFC2_9PSED</name>
<gene>
    <name evidence="6" type="ORF">SAMN05216287_3233</name>
</gene>
<feature type="region of interest" description="Disordered" evidence="2">
    <location>
        <begin position="269"/>
        <end position="305"/>
    </location>
</feature>
<reference evidence="7" key="1">
    <citation type="submission" date="2016-10" db="EMBL/GenBank/DDBJ databases">
        <authorList>
            <person name="Varghese N."/>
            <person name="Submissions S."/>
        </authorList>
    </citation>
    <scope>NUCLEOTIDE SEQUENCE [LARGE SCALE GENOMIC DNA]</scope>
    <source>
        <strain evidence="7">NRRL B-59562</strain>
    </source>
</reference>
<feature type="compositionally biased region" description="Low complexity" evidence="2">
    <location>
        <begin position="171"/>
        <end position="192"/>
    </location>
</feature>
<dbReference type="AlphaFoldDB" id="A0A1H3CFC2"/>
<dbReference type="EMBL" id="FNNU01000004">
    <property type="protein sequence ID" value="SDX52815.1"/>
    <property type="molecule type" value="Genomic_DNA"/>
</dbReference>
<feature type="region of interest" description="Disordered" evidence="2">
    <location>
        <begin position="812"/>
        <end position="836"/>
    </location>
</feature>
<feature type="region of interest" description="Disordered" evidence="2">
    <location>
        <begin position="389"/>
        <end position="485"/>
    </location>
</feature>
<dbReference type="Proteomes" id="UP000243778">
    <property type="component" value="Unassembled WGS sequence"/>
</dbReference>
<feature type="compositionally biased region" description="Low complexity" evidence="2">
    <location>
        <begin position="414"/>
        <end position="466"/>
    </location>
</feature>
<dbReference type="Gene3D" id="1.20.58.2200">
    <property type="match status" value="1"/>
</dbReference>
<dbReference type="InterPro" id="IPR057840">
    <property type="entry name" value="FimV_N"/>
</dbReference>
<feature type="signal peptide" evidence="4">
    <location>
        <begin position="1"/>
        <end position="24"/>
    </location>
</feature>
<evidence type="ECO:0000313" key="6">
    <source>
        <dbReference type="EMBL" id="SDX52815.1"/>
    </source>
</evidence>
<dbReference type="Gene3D" id="3.10.350.10">
    <property type="entry name" value="LysM domain"/>
    <property type="match status" value="1"/>
</dbReference>
<feature type="region of interest" description="Disordered" evidence="2">
    <location>
        <begin position="152"/>
        <end position="196"/>
    </location>
</feature>
<dbReference type="SUPFAM" id="SSF48452">
    <property type="entry name" value="TPR-like"/>
    <property type="match status" value="1"/>
</dbReference>
<keyword evidence="1" id="KW-0175">Coiled coil</keyword>
<dbReference type="Pfam" id="PF14559">
    <property type="entry name" value="TPR_19"/>
    <property type="match status" value="1"/>
</dbReference>
<dbReference type="InterPro" id="IPR011990">
    <property type="entry name" value="TPR-like_helical_dom_sf"/>
</dbReference>
<dbReference type="STRING" id="1007099.SAMN05216287_3233"/>
<feature type="domain" description="FimV N-terminal" evidence="5">
    <location>
        <begin position="25"/>
        <end position="132"/>
    </location>
</feature>
<dbReference type="PANTHER" id="PTHR34859:SF2">
    <property type="entry name" value="LYSM DOMAIN-CONTAINING PROTEIN"/>
    <property type="match status" value="1"/>
</dbReference>
<feature type="region of interest" description="Disordered" evidence="2">
    <location>
        <begin position="715"/>
        <end position="734"/>
    </location>
</feature>
<dbReference type="Gene3D" id="1.25.40.10">
    <property type="entry name" value="Tetratricopeptide repeat domain"/>
    <property type="match status" value="1"/>
</dbReference>
<keyword evidence="3" id="KW-0472">Membrane</keyword>
<evidence type="ECO:0000256" key="1">
    <source>
        <dbReference type="SAM" id="Coils"/>
    </source>
</evidence>
<dbReference type="NCBIfam" id="TIGR03504">
    <property type="entry name" value="FimV_Cterm"/>
    <property type="match status" value="1"/>
</dbReference>
<feature type="chain" id="PRO_5017198376" evidence="4">
    <location>
        <begin position="25"/>
        <end position="967"/>
    </location>
</feature>
<evidence type="ECO:0000313" key="7">
    <source>
        <dbReference type="Proteomes" id="UP000243778"/>
    </source>
</evidence>
<feature type="compositionally biased region" description="Acidic residues" evidence="2">
    <location>
        <begin position="884"/>
        <end position="893"/>
    </location>
</feature>
<evidence type="ECO:0000256" key="3">
    <source>
        <dbReference type="SAM" id="Phobius"/>
    </source>
</evidence>
<dbReference type="OrthoDB" id="5298707at2"/>
<feature type="compositionally biased region" description="Low complexity" evidence="2">
    <location>
        <begin position="391"/>
        <end position="404"/>
    </location>
</feature>
<accession>A0A1H3CFC2</accession>
<dbReference type="InterPro" id="IPR020011">
    <property type="entry name" value="FimV_C"/>
</dbReference>
<feature type="region of interest" description="Disordered" evidence="2">
    <location>
        <begin position="870"/>
        <end position="909"/>
    </location>
</feature>
<dbReference type="NCBIfam" id="TIGR03505">
    <property type="entry name" value="FimV_core"/>
    <property type="match status" value="1"/>
</dbReference>
<keyword evidence="3" id="KW-1133">Transmembrane helix</keyword>
<keyword evidence="4" id="KW-0732">Signal</keyword>
<evidence type="ECO:0000259" key="5">
    <source>
        <dbReference type="Pfam" id="PF25800"/>
    </source>
</evidence>
<protein>
    <submittedName>
        <fullName evidence="6">Pilus assembly protein FimV</fullName>
    </submittedName>
</protein>
<proteinExistence type="predicted"/>
<feature type="coiled-coil region" evidence="1">
    <location>
        <begin position="343"/>
        <end position="384"/>
    </location>
</feature>
<dbReference type="PANTHER" id="PTHR34859">
    <property type="entry name" value="UNNAMED PRODUCT"/>
    <property type="match status" value="1"/>
</dbReference>
<evidence type="ECO:0000256" key="2">
    <source>
        <dbReference type="SAM" id="MobiDB-lite"/>
    </source>
</evidence>
<dbReference type="InterPro" id="IPR020012">
    <property type="entry name" value="LysM_FimV"/>
</dbReference>
<dbReference type="RefSeq" id="WP_090230330.1">
    <property type="nucleotide sequence ID" value="NZ_FNNU01000004.1"/>
</dbReference>